<proteinExistence type="predicted"/>
<dbReference type="EMBL" id="RBNJ01014112">
    <property type="protein sequence ID" value="RUS25052.1"/>
    <property type="molecule type" value="Genomic_DNA"/>
</dbReference>
<evidence type="ECO:0000313" key="3">
    <source>
        <dbReference type="Proteomes" id="UP000274822"/>
    </source>
</evidence>
<comment type="caution">
    <text evidence="2">The sequence shown here is derived from an EMBL/GenBank/DDBJ whole genome shotgun (WGS) entry which is preliminary data.</text>
</comment>
<accession>A0A433Q5K0</accession>
<sequence>MKEPKSILKKPPVLVAIVPELDGVAGMEVINEDHLTPPDTALDPLGSDLDDPSASTSTTPDSTLLPQTPFQKRPSLPRNLSTFQIPAHHPSSPSTPSPDDPSDLDVGFALPAPSPSAEHAIDGLGESIDTTKPRRSLLFDSMPPTIIPAYSRTKYNRKPEQDATYRRLTPELRNEIVEELNRFKRLEMEVHSESVGLTAFH</sequence>
<organism evidence="2 3">
    <name type="scientific">Jimgerdemannia flammicorona</name>
    <dbReference type="NCBI Taxonomy" id="994334"/>
    <lineage>
        <taxon>Eukaryota</taxon>
        <taxon>Fungi</taxon>
        <taxon>Fungi incertae sedis</taxon>
        <taxon>Mucoromycota</taxon>
        <taxon>Mucoromycotina</taxon>
        <taxon>Endogonomycetes</taxon>
        <taxon>Endogonales</taxon>
        <taxon>Endogonaceae</taxon>
        <taxon>Jimgerdemannia</taxon>
    </lineage>
</organism>
<feature type="compositionally biased region" description="Low complexity" evidence="1">
    <location>
        <begin position="41"/>
        <end position="69"/>
    </location>
</feature>
<name>A0A433Q5K0_9FUNG</name>
<protein>
    <submittedName>
        <fullName evidence="2">Uncharacterized protein</fullName>
    </submittedName>
</protein>
<dbReference type="AlphaFoldDB" id="A0A433Q5K0"/>
<dbReference type="Proteomes" id="UP000274822">
    <property type="component" value="Unassembled WGS sequence"/>
</dbReference>
<feature type="region of interest" description="Disordered" evidence="1">
    <location>
        <begin position="31"/>
        <end position="121"/>
    </location>
</feature>
<gene>
    <name evidence="2" type="ORF">BC938DRAFT_472696</name>
</gene>
<evidence type="ECO:0000256" key="1">
    <source>
        <dbReference type="SAM" id="MobiDB-lite"/>
    </source>
</evidence>
<keyword evidence="3" id="KW-1185">Reference proteome</keyword>
<reference evidence="2 3" key="1">
    <citation type="journal article" date="2018" name="New Phytol.">
        <title>Phylogenomics of Endogonaceae and evolution of mycorrhizas within Mucoromycota.</title>
        <authorList>
            <person name="Chang Y."/>
            <person name="Desiro A."/>
            <person name="Na H."/>
            <person name="Sandor L."/>
            <person name="Lipzen A."/>
            <person name="Clum A."/>
            <person name="Barry K."/>
            <person name="Grigoriev I.V."/>
            <person name="Martin F.M."/>
            <person name="Stajich J.E."/>
            <person name="Smith M.E."/>
            <person name="Bonito G."/>
            <person name="Spatafora J.W."/>
        </authorList>
    </citation>
    <scope>NUCLEOTIDE SEQUENCE [LARGE SCALE GENOMIC DNA]</scope>
    <source>
        <strain evidence="2 3">AD002</strain>
    </source>
</reference>
<evidence type="ECO:0000313" key="2">
    <source>
        <dbReference type="EMBL" id="RUS25052.1"/>
    </source>
</evidence>